<dbReference type="OrthoDB" id="9803814at2"/>
<feature type="transmembrane region" description="Helical" evidence="8">
    <location>
        <begin position="405"/>
        <end position="427"/>
    </location>
</feature>
<gene>
    <name evidence="9" type="ordered locus">Amico_0991</name>
</gene>
<dbReference type="InterPro" id="IPR002490">
    <property type="entry name" value="V-ATPase_116kDa_su"/>
</dbReference>
<dbReference type="Gene3D" id="3.30.70.2750">
    <property type="match status" value="1"/>
</dbReference>
<dbReference type="PANTHER" id="PTHR11629">
    <property type="entry name" value="VACUOLAR PROTON ATPASES"/>
    <property type="match status" value="1"/>
</dbReference>
<dbReference type="GO" id="GO:0051117">
    <property type="term" value="F:ATPase binding"/>
    <property type="evidence" value="ECO:0007669"/>
    <property type="project" value="TreeGrafter"/>
</dbReference>
<name>D5EEY4_AMICL</name>
<dbReference type="GO" id="GO:0046961">
    <property type="term" value="F:proton-transporting ATPase activity, rotational mechanism"/>
    <property type="evidence" value="ECO:0007669"/>
    <property type="project" value="InterPro"/>
</dbReference>
<dbReference type="EMBL" id="CP001997">
    <property type="protein sequence ID" value="ADE57116.1"/>
    <property type="molecule type" value="Genomic_DNA"/>
</dbReference>
<reference evidence="9 10" key="1">
    <citation type="journal article" date="2010" name="Stand. Genomic Sci.">
        <title>Complete genome sequence of Aminobacterium colombiense type strain (ALA-1).</title>
        <authorList>
            <person name="Chertkov O."/>
            <person name="Sikorski J."/>
            <person name="Brambilla E."/>
            <person name="Lapidus A."/>
            <person name="Copeland A."/>
            <person name="Glavina Del Rio T."/>
            <person name="Nolan M."/>
            <person name="Lucas S."/>
            <person name="Tice H."/>
            <person name="Cheng J.F."/>
            <person name="Han C."/>
            <person name="Detter J.C."/>
            <person name="Bruce D."/>
            <person name="Tapia R."/>
            <person name="Goodwin L."/>
            <person name="Pitluck S."/>
            <person name="Liolios K."/>
            <person name="Ivanova N."/>
            <person name="Mavromatis K."/>
            <person name="Ovchinnikova G."/>
            <person name="Pati A."/>
            <person name="Chen A."/>
            <person name="Palaniappan K."/>
            <person name="Land M."/>
            <person name="Hauser L."/>
            <person name="Chang Y.J."/>
            <person name="Jeffries C.D."/>
            <person name="Spring S."/>
            <person name="Rohde M."/>
            <person name="Goker M."/>
            <person name="Bristow J."/>
            <person name="Eisen J.A."/>
            <person name="Markowitz V."/>
            <person name="Hugenholtz P."/>
            <person name="Kyrpides N.C."/>
            <person name="Klenk H.P."/>
        </authorList>
    </citation>
    <scope>NUCLEOTIDE SEQUENCE [LARGE SCALE GENOMIC DNA]</scope>
    <source>
        <strain evidence="10">DSM 12261 / ALA-1</strain>
    </source>
</reference>
<sequence>MIRDMLRFAIWGVSSRKTEIIESLHDFGVLHLDFPRSTDMSTPHLDKLRLLRGKLLGMLESLEWKEWASLKDSDIEHARKSMRLPLDEIISEVNESLDQFSDRLISTLNERNSLQELHHKLKRSQDILFHFHSFIKEETSQGVFVSLWWVERENIPEILSTLRNEIVQATPAKDREYLRHHSYRHSGDETLLAISVLGQDADVVSRVLVSYDAIRWKAPAGFEREVLLDSVDAIKEEISVIPRRLEELQVNLRETALTWGPKFAALYILADEKLEALLVENAAHSLDDAFLIEGWIPGDELELTVVRLKEQFGGNVFIQWRYPSAEEWNYVPTSLSNRALFKPFEIFLKLLQPPRYKTADPTAVIALFFPFFAGCMVGDMGYGALILLLGLWLYGKKKKKILSNVGYIFIFLAFWSIFWGAAYGEFFGDLAHRLFHLNPLWLERSHAVMPVMIFTVVLGAAHIILGLLIGFYEGVKTKNRHVWMEKAGNLLVIFALICALVGLKGWLPESFFTMAISLLILGLVFLIAGGGIGGLVESFGSLGNILSYVRIAAIGLSSAILALVASKFVDVFGLSILGLFLALCIHLLNFVLAIGGSSIHAARLHYVEFMGKFYVGGGKNYRPFSRRRELRWKKE</sequence>
<evidence type="ECO:0000256" key="7">
    <source>
        <dbReference type="ARBA" id="ARBA00023136"/>
    </source>
</evidence>
<evidence type="ECO:0000313" key="9">
    <source>
        <dbReference type="EMBL" id="ADE57116.1"/>
    </source>
</evidence>
<evidence type="ECO:0000256" key="2">
    <source>
        <dbReference type="ARBA" id="ARBA00009904"/>
    </source>
</evidence>
<keyword evidence="6" id="KW-0406">Ion transport</keyword>
<dbReference type="Pfam" id="PF01496">
    <property type="entry name" value="V_ATPase_I"/>
    <property type="match status" value="1"/>
</dbReference>
<dbReference type="KEGG" id="aco:Amico_0991"/>
<keyword evidence="4 8" id="KW-0812">Transmembrane</keyword>
<dbReference type="STRING" id="572547.Amico_0991"/>
<dbReference type="GO" id="GO:0033179">
    <property type="term" value="C:proton-transporting V-type ATPase, V0 domain"/>
    <property type="evidence" value="ECO:0007669"/>
    <property type="project" value="InterPro"/>
</dbReference>
<organism evidence="9 10">
    <name type="scientific">Aminobacterium colombiense (strain DSM 12261 / ALA-1)</name>
    <dbReference type="NCBI Taxonomy" id="572547"/>
    <lineage>
        <taxon>Bacteria</taxon>
        <taxon>Thermotogati</taxon>
        <taxon>Synergistota</taxon>
        <taxon>Synergistia</taxon>
        <taxon>Synergistales</taxon>
        <taxon>Aminobacteriaceae</taxon>
        <taxon>Aminobacterium</taxon>
    </lineage>
</organism>
<feature type="transmembrane region" description="Helical" evidence="8">
    <location>
        <begin position="571"/>
        <end position="594"/>
    </location>
</feature>
<keyword evidence="5 8" id="KW-1133">Transmembrane helix</keyword>
<protein>
    <submittedName>
        <fullName evidence="9">V-type ATPase 116 kDa subunit</fullName>
    </submittedName>
</protein>
<proteinExistence type="inferred from homology"/>
<dbReference type="GO" id="GO:0016471">
    <property type="term" value="C:vacuolar proton-transporting V-type ATPase complex"/>
    <property type="evidence" value="ECO:0007669"/>
    <property type="project" value="TreeGrafter"/>
</dbReference>
<dbReference type="AlphaFoldDB" id="D5EEY4"/>
<keyword evidence="3" id="KW-0813">Transport</keyword>
<dbReference type="GO" id="GO:0007035">
    <property type="term" value="P:vacuolar acidification"/>
    <property type="evidence" value="ECO:0007669"/>
    <property type="project" value="TreeGrafter"/>
</dbReference>
<comment type="subcellular location">
    <subcellularLocation>
        <location evidence="1">Membrane</location>
        <topology evidence="1">Multi-pass membrane protein</topology>
    </subcellularLocation>
</comment>
<comment type="similarity">
    <text evidence="2">Belongs to the V-ATPase 116 kDa subunit family.</text>
</comment>
<evidence type="ECO:0000256" key="8">
    <source>
        <dbReference type="SAM" id="Phobius"/>
    </source>
</evidence>
<dbReference type="eggNOG" id="COG1269">
    <property type="taxonomic scope" value="Bacteria"/>
</dbReference>
<evidence type="ECO:0000313" key="10">
    <source>
        <dbReference type="Proteomes" id="UP000002366"/>
    </source>
</evidence>
<dbReference type="HOGENOM" id="CLU_025558_2_0_0"/>
<accession>D5EEY4</accession>
<feature type="transmembrane region" description="Helical" evidence="8">
    <location>
        <begin position="447"/>
        <end position="475"/>
    </location>
</feature>
<feature type="transmembrane region" description="Helical" evidence="8">
    <location>
        <begin position="363"/>
        <end position="393"/>
    </location>
</feature>
<feature type="transmembrane region" description="Helical" evidence="8">
    <location>
        <begin position="487"/>
        <end position="506"/>
    </location>
</feature>
<evidence type="ECO:0000256" key="1">
    <source>
        <dbReference type="ARBA" id="ARBA00004141"/>
    </source>
</evidence>
<evidence type="ECO:0000256" key="4">
    <source>
        <dbReference type="ARBA" id="ARBA00022692"/>
    </source>
</evidence>
<dbReference type="Proteomes" id="UP000002366">
    <property type="component" value="Chromosome"/>
</dbReference>
<keyword evidence="7 8" id="KW-0472">Membrane</keyword>
<evidence type="ECO:0000256" key="6">
    <source>
        <dbReference type="ARBA" id="ARBA00023065"/>
    </source>
</evidence>
<dbReference type="PANTHER" id="PTHR11629:SF63">
    <property type="entry name" value="V-TYPE PROTON ATPASE SUBUNIT A"/>
    <property type="match status" value="1"/>
</dbReference>
<dbReference type="RefSeq" id="WP_013048379.1">
    <property type="nucleotide sequence ID" value="NC_014011.1"/>
</dbReference>
<feature type="transmembrane region" description="Helical" evidence="8">
    <location>
        <begin position="548"/>
        <end position="565"/>
    </location>
</feature>
<dbReference type="Gene3D" id="1.20.1460.20">
    <property type="match status" value="1"/>
</dbReference>
<keyword evidence="10" id="KW-1185">Reference proteome</keyword>
<dbReference type="Gene3D" id="3.30.70.2170">
    <property type="match status" value="1"/>
</dbReference>
<evidence type="ECO:0000256" key="3">
    <source>
        <dbReference type="ARBA" id="ARBA00022448"/>
    </source>
</evidence>
<evidence type="ECO:0000256" key="5">
    <source>
        <dbReference type="ARBA" id="ARBA00022989"/>
    </source>
</evidence>
<feature type="transmembrane region" description="Helical" evidence="8">
    <location>
        <begin position="512"/>
        <end position="536"/>
    </location>
</feature>